<reference evidence="4" key="1">
    <citation type="journal article" date="2011" name="Proc. Natl. Acad. Sci. U.S.A.">
        <title>Obligate biotrophy features unraveled by the genomic analysis of rust fungi.</title>
        <authorList>
            <person name="Duplessis S."/>
            <person name="Cuomo C.A."/>
            <person name="Lin Y.-C."/>
            <person name="Aerts A."/>
            <person name="Tisserant E."/>
            <person name="Veneault-Fourrey C."/>
            <person name="Joly D.L."/>
            <person name="Hacquard S."/>
            <person name="Amselem J."/>
            <person name="Cantarel B.L."/>
            <person name="Chiu R."/>
            <person name="Coutinho P.M."/>
            <person name="Feau N."/>
            <person name="Field M."/>
            <person name="Frey P."/>
            <person name="Gelhaye E."/>
            <person name="Goldberg J."/>
            <person name="Grabherr M.G."/>
            <person name="Kodira C.D."/>
            <person name="Kohler A."/>
            <person name="Kuees U."/>
            <person name="Lindquist E.A."/>
            <person name="Lucas S.M."/>
            <person name="Mago R."/>
            <person name="Mauceli E."/>
            <person name="Morin E."/>
            <person name="Murat C."/>
            <person name="Pangilinan J.L."/>
            <person name="Park R."/>
            <person name="Pearson M."/>
            <person name="Quesneville H."/>
            <person name="Rouhier N."/>
            <person name="Sakthikumar S."/>
            <person name="Salamov A.A."/>
            <person name="Schmutz J."/>
            <person name="Selles B."/>
            <person name="Shapiro H."/>
            <person name="Tanguay P."/>
            <person name="Tuskan G.A."/>
            <person name="Henrissat B."/>
            <person name="Van de Peer Y."/>
            <person name="Rouze P."/>
            <person name="Ellis J.G."/>
            <person name="Dodds P.N."/>
            <person name="Schein J.E."/>
            <person name="Zhong S."/>
            <person name="Hamelin R.C."/>
            <person name="Grigoriev I.V."/>
            <person name="Szabo L.J."/>
            <person name="Martin F."/>
        </authorList>
    </citation>
    <scope>NUCLEOTIDE SEQUENCE [LARGE SCALE GENOMIC DNA]</scope>
    <source>
        <strain evidence="4">98AG31 / pathotype 3-4-7</strain>
    </source>
</reference>
<keyword evidence="2" id="KW-0732">Signal</keyword>
<organism evidence="4">
    <name type="scientific">Melampsora larici-populina (strain 98AG31 / pathotype 3-4-7)</name>
    <name type="common">Poplar leaf rust fungus</name>
    <dbReference type="NCBI Taxonomy" id="747676"/>
    <lineage>
        <taxon>Eukaryota</taxon>
        <taxon>Fungi</taxon>
        <taxon>Dikarya</taxon>
        <taxon>Basidiomycota</taxon>
        <taxon>Pucciniomycotina</taxon>
        <taxon>Pucciniomycetes</taxon>
        <taxon>Pucciniales</taxon>
        <taxon>Melampsoraceae</taxon>
        <taxon>Melampsora</taxon>
    </lineage>
</organism>
<dbReference type="InParanoid" id="F4RI29"/>
<evidence type="ECO:0000256" key="1">
    <source>
        <dbReference type="SAM" id="MobiDB-lite"/>
    </source>
</evidence>
<dbReference type="RefSeq" id="XP_007408692.1">
    <property type="nucleotide sequence ID" value="XM_007408630.1"/>
</dbReference>
<accession>F4RI29</accession>
<feature type="signal peptide" evidence="2">
    <location>
        <begin position="1"/>
        <end position="20"/>
    </location>
</feature>
<evidence type="ECO:0000313" key="3">
    <source>
        <dbReference type="EMBL" id="EGG07927.1"/>
    </source>
</evidence>
<name>F4RI29_MELLP</name>
<feature type="region of interest" description="Disordered" evidence="1">
    <location>
        <begin position="114"/>
        <end position="137"/>
    </location>
</feature>
<keyword evidence="4" id="KW-1185">Reference proteome</keyword>
<proteinExistence type="predicted"/>
<evidence type="ECO:0000256" key="2">
    <source>
        <dbReference type="SAM" id="SignalP"/>
    </source>
</evidence>
<evidence type="ECO:0008006" key="5">
    <source>
        <dbReference type="Google" id="ProtNLM"/>
    </source>
</evidence>
<protein>
    <recommendedName>
        <fullName evidence="5">Secreted protein</fullName>
    </recommendedName>
</protein>
<feature type="compositionally biased region" description="Low complexity" evidence="1">
    <location>
        <begin position="128"/>
        <end position="137"/>
    </location>
</feature>
<evidence type="ECO:0000313" key="4">
    <source>
        <dbReference type="Proteomes" id="UP000001072"/>
    </source>
</evidence>
<dbReference type="Proteomes" id="UP000001072">
    <property type="component" value="Unassembled WGS sequence"/>
</dbReference>
<feature type="chain" id="PRO_5003315157" description="Secreted protein" evidence="2">
    <location>
        <begin position="21"/>
        <end position="181"/>
    </location>
</feature>
<dbReference type="GeneID" id="18922596"/>
<dbReference type="KEGG" id="mlr:MELLADRAFT_105419"/>
<sequence length="181" mass="19093">MLLPSTFVLLVLAKGQIAVCAPTEGPVQTAKVLITSDDDLKSTLIQKEKVSRNMAGDGVPTKSCSCNGHICSLANHAPATPKSATLPFNLDEVWAKLLNISIDHDFTGGAIATKAATGKKGPPPTPKTAPQTPTSKPVLYVPKKMLDTICADPGSPKNVISMDTVPDYPGEVLFLSFVHFL</sequence>
<gene>
    <name evidence="3" type="ORF">MELLADRAFT_105419</name>
</gene>
<dbReference type="EMBL" id="GL883102">
    <property type="protein sequence ID" value="EGG07927.1"/>
    <property type="molecule type" value="Genomic_DNA"/>
</dbReference>
<dbReference type="HOGENOM" id="CLU_1489320_0_0_1"/>
<dbReference type="VEuPathDB" id="FungiDB:MELLADRAFT_105419"/>
<dbReference type="AlphaFoldDB" id="F4RI29"/>